<dbReference type="STRING" id="1150469.RSPPHO_01508"/>
<accession>H6SJG9</accession>
<protein>
    <submittedName>
        <fullName evidence="2">Uncharacterized protein</fullName>
    </submittedName>
</protein>
<evidence type="ECO:0000256" key="1">
    <source>
        <dbReference type="SAM" id="Phobius"/>
    </source>
</evidence>
<dbReference type="PATRIC" id="fig|1150469.3.peg.1698"/>
<keyword evidence="3" id="KW-1185">Reference proteome</keyword>
<organism evidence="2 3">
    <name type="scientific">Pararhodospirillum photometricum DSM 122</name>
    <dbReference type="NCBI Taxonomy" id="1150469"/>
    <lineage>
        <taxon>Bacteria</taxon>
        <taxon>Pseudomonadati</taxon>
        <taxon>Pseudomonadota</taxon>
        <taxon>Alphaproteobacteria</taxon>
        <taxon>Rhodospirillales</taxon>
        <taxon>Rhodospirillaceae</taxon>
        <taxon>Pararhodospirillum</taxon>
    </lineage>
</organism>
<dbReference type="AlphaFoldDB" id="H6SJG9"/>
<reference evidence="2 3" key="1">
    <citation type="submission" date="2012-02" db="EMBL/GenBank/DDBJ databases">
        <title>Shotgun genome sequence of Phaeospirillum photometricum DSM 122.</title>
        <authorList>
            <person name="Duquesne K."/>
            <person name="Sturgis J."/>
        </authorList>
    </citation>
    <scope>NUCLEOTIDE SEQUENCE [LARGE SCALE GENOMIC DNA]</scope>
    <source>
        <strain evidence="3">DSM122</strain>
    </source>
</reference>
<keyword evidence="1" id="KW-0812">Transmembrane</keyword>
<keyword evidence="1" id="KW-1133">Transmembrane helix</keyword>
<proteinExistence type="predicted"/>
<dbReference type="KEGG" id="rpm:RSPPHO_01508"/>
<feature type="transmembrane region" description="Helical" evidence="1">
    <location>
        <begin position="49"/>
        <end position="67"/>
    </location>
</feature>
<dbReference type="Proteomes" id="UP000033220">
    <property type="component" value="Chromosome DSM 122"/>
</dbReference>
<dbReference type="HOGENOM" id="CLU_2438828_0_0_5"/>
<dbReference type="EMBL" id="HE663493">
    <property type="protein sequence ID" value="CCG08134.1"/>
    <property type="molecule type" value="Genomic_DNA"/>
</dbReference>
<evidence type="ECO:0000313" key="3">
    <source>
        <dbReference type="Proteomes" id="UP000033220"/>
    </source>
</evidence>
<dbReference type="RefSeq" id="WP_014414773.1">
    <property type="nucleotide sequence ID" value="NC_017059.1"/>
</dbReference>
<dbReference type="PROSITE" id="PS51257">
    <property type="entry name" value="PROKAR_LIPOPROTEIN"/>
    <property type="match status" value="1"/>
</dbReference>
<name>H6SJG9_PARPM</name>
<evidence type="ECO:0000313" key="2">
    <source>
        <dbReference type="EMBL" id="CCG08134.1"/>
    </source>
</evidence>
<keyword evidence="1" id="KW-0472">Membrane</keyword>
<sequence>MARRFVQTLVSLVLRVTVLPVVLGVMLAPFVLGCLVTVALSLTVAPPRLVLLAGPVLGLAVTALWWLPRWRRATPPAWLDRATALALGRR</sequence>
<feature type="transmembrane region" description="Helical" evidence="1">
    <location>
        <begin position="12"/>
        <end position="43"/>
    </location>
</feature>
<gene>
    <name evidence="2" type="ORF">RSPPHO_01508</name>
</gene>